<gene>
    <name evidence="2" type="ORF">SGQ83_10180</name>
</gene>
<sequence>MTFNILLSLILFIIGLGFFPGLFFLLKKNTRRKGLILIKTSSIIVIAFLLFGLFSGLFTSRSKTKDLVGKYHIVKVTRLNIDKNTYDKYKLQLYENGTFKLTTTPSIDICQNGKYEVDYEFKYNELSLECPNLFTSAHIDRGLGNYRIEFIIGDPDSGESIYFEKIEK</sequence>
<reference evidence="2 3" key="1">
    <citation type="submission" date="2023-11" db="EMBL/GenBank/DDBJ databases">
        <title>Unpublished Manusciprt.</title>
        <authorList>
            <person name="Saticioglu I.B."/>
            <person name="Ay H."/>
            <person name="Ajmi N."/>
            <person name="Altun S."/>
            <person name="Duman M."/>
        </authorList>
    </citation>
    <scope>NUCLEOTIDE SEQUENCE [LARGE SCALE GENOMIC DNA]</scope>
    <source>
        <strain evidence="2 3">Fl-318</strain>
    </source>
</reference>
<evidence type="ECO:0000313" key="2">
    <source>
        <dbReference type="EMBL" id="MDX6189719.1"/>
    </source>
</evidence>
<evidence type="ECO:0000256" key="1">
    <source>
        <dbReference type="SAM" id="Phobius"/>
    </source>
</evidence>
<dbReference type="Proteomes" id="UP001273350">
    <property type="component" value="Unassembled WGS sequence"/>
</dbReference>
<feature type="transmembrane region" description="Helical" evidence="1">
    <location>
        <begin position="6"/>
        <end position="25"/>
    </location>
</feature>
<dbReference type="EMBL" id="JAWXVI010000005">
    <property type="protein sequence ID" value="MDX6189719.1"/>
    <property type="molecule type" value="Genomic_DNA"/>
</dbReference>
<keyword evidence="1" id="KW-0472">Membrane</keyword>
<name>A0ABU4RAX0_9FLAO</name>
<accession>A0ABU4RAX0</accession>
<proteinExistence type="predicted"/>
<evidence type="ECO:0000313" key="3">
    <source>
        <dbReference type="Proteomes" id="UP001273350"/>
    </source>
</evidence>
<evidence type="ECO:0008006" key="4">
    <source>
        <dbReference type="Google" id="ProtNLM"/>
    </source>
</evidence>
<protein>
    <recommendedName>
        <fullName evidence="4">DUF4190 domain-containing protein</fullName>
    </recommendedName>
</protein>
<feature type="transmembrane region" description="Helical" evidence="1">
    <location>
        <begin position="37"/>
        <end position="58"/>
    </location>
</feature>
<keyword evidence="1" id="KW-1133">Transmembrane helix</keyword>
<keyword evidence="1" id="KW-0812">Transmembrane</keyword>
<dbReference type="RefSeq" id="WP_230001636.1">
    <property type="nucleotide sequence ID" value="NZ_CP087134.1"/>
</dbReference>
<organism evidence="2 3">
    <name type="scientific">Flavobacterium cupriresistens</name>
    <dbReference type="NCBI Taxonomy" id="2893885"/>
    <lineage>
        <taxon>Bacteria</taxon>
        <taxon>Pseudomonadati</taxon>
        <taxon>Bacteroidota</taxon>
        <taxon>Flavobacteriia</taxon>
        <taxon>Flavobacteriales</taxon>
        <taxon>Flavobacteriaceae</taxon>
        <taxon>Flavobacterium</taxon>
    </lineage>
</organism>
<comment type="caution">
    <text evidence="2">The sequence shown here is derived from an EMBL/GenBank/DDBJ whole genome shotgun (WGS) entry which is preliminary data.</text>
</comment>
<keyword evidence="3" id="KW-1185">Reference proteome</keyword>